<dbReference type="Proteomes" id="UP001371456">
    <property type="component" value="Unassembled WGS sequence"/>
</dbReference>
<dbReference type="AlphaFoldDB" id="A0AAN8SST1"/>
<evidence type="ECO:0000256" key="7">
    <source>
        <dbReference type="ARBA" id="ARBA00023065"/>
    </source>
</evidence>
<feature type="transmembrane region" description="Helical" evidence="11">
    <location>
        <begin position="622"/>
        <end position="644"/>
    </location>
</feature>
<feature type="compositionally biased region" description="Polar residues" evidence="10">
    <location>
        <begin position="915"/>
        <end position="927"/>
    </location>
</feature>
<feature type="transmembrane region" description="Helical" evidence="11">
    <location>
        <begin position="431"/>
        <end position="451"/>
    </location>
</feature>
<keyword evidence="3" id="KW-0813">Transport</keyword>
<gene>
    <name evidence="15" type="ORF">RDI58_028390</name>
</gene>
<organism evidence="15 16">
    <name type="scientific">Solanum bulbocastanum</name>
    <name type="common">Wild potato</name>
    <dbReference type="NCBI Taxonomy" id="147425"/>
    <lineage>
        <taxon>Eukaryota</taxon>
        <taxon>Viridiplantae</taxon>
        <taxon>Streptophyta</taxon>
        <taxon>Embryophyta</taxon>
        <taxon>Tracheophyta</taxon>
        <taxon>Spermatophyta</taxon>
        <taxon>Magnoliopsida</taxon>
        <taxon>eudicotyledons</taxon>
        <taxon>Gunneridae</taxon>
        <taxon>Pentapetalae</taxon>
        <taxon>asterids</taxon>
        <taxon>lamiids</taxon>
        <taxon>Solanales</taxon>
        <taxon>Solanaceae</taxon>
        <taxon>Solanoideae</taxon>
        <taxon>Solaneae</taxon>
        <taxon>Solanum</taxon>
    </lineage>
</organism>
<sequence length="1014" mass="114252">MKLSALLTSAGVNISVCVVLLILYSLLRKQPTFVNVYFSQRFSRVRTRQLSGFNFERFERFVPSPSWILKAWEASDDEIVAAGGLDAFVLVRMIVFSFRIFSIATTLGLFLVVPLNYFGQDIKRQQIPAESLEVFTIVNVEPGSRWFWVHCLALYIISCAACLLLYSEYKSISKKRLAYFSSSLSRPSYFTVLVRSIPKSKEESYSQTLEKFFMNYYASSYLSHQIVYRSGYVQKLLGDVGTGTYKFCPSFHVQKEVVWRQTDAEGVFRMLKTTQKELYAGSNFMICGICGGATSSFKMITNECDRDKGRDDCDGSELRKKESAAALVFFRNRYAALVASQGLQSLNPMSWVTDLAPEPDDMYWSNICVPYRLLWIRKIALLVASILFVAFFLVPVSLTQSLVHLDKLQKIFPFLRGFLKRNGVSQLVTGYLPSVVLILFSYIVPPLMMLFSKMEGSISRSGRKRSACIKVLYFFIWNVFFGNIVSGSVIDRFNKIFKDVNNLLSTAVPSTATFFMTYVLTSGWASLSVELLQPFGLICRLFSRFIMRNMDASCHVTMTFPYHTEVPRILLFGLFGFAYAILAPVILPFLVVYYSIAYLVYRNQILNVYVTKYQTGGTYWPIVHNTTIFSMVLMQIIALAVFGFKKSSSTSSFTIPLIICTLLFHEYCRQRFEPLFKDPPAPILIEMDRQDEVHGRMKEMYQQLTSAYCQFKSTLFSLGKAAPGNDEENMSIHTVQDIEDVNPGKSPSHLPPSCTSVEIKSPHHPLSHTSSPHLLSPHASLEIKSPHIPSSRTSLEIRSPPHIPSSCTCLEVKNPSHLPSSHTFLEIRSPHLPSSRTSLEIKNPSHCLSPRMSLEIRRPHLPSPRTSLEIRSSYLPSPRTPPEIKSPHLPPSVTSWEIKSPLLPSPRESSETKSPRSASPHKSSQIKSPLRSPRESLEIKSPHSASPHKSSEIKSPLRSPRESLEIKSPHSASPRKSSEIKSPCLPSPGTSLEINSPLHPSSSTSSEIEESCGK</sequence>
<accession>A0AAN8SST1</accession>
<dbReference type="InterPro" id="IPR032880">
    <property type="entry name" value="CSC1/OSCA1-like_N"/>
</dbReference>
<evidence type="ECO:0000259" key="13">
    <source>
        <dbReference type="Pfam" id="PF13967"/>
    </source>
</evidence>
<feature type="transmembrane region" description="Helical" evidence="11">
    <location>
        <begin position="146"/>
        <end position="166"/>
    </location>
</feature>
<evidence type="ECO:0000259" key="12">
    <source>
        <dbReference type="Pfam" id="PF02714"/>
    </source>
</evidence>
<evidence type="ECO:0000256" key="2">
    <source>
        <dbReference type="ARBA" id="ARBA00007779"/>
    </source>
</evidence>
<feature type="domain" description="CSC1/OSCA1-like 7TM region" evidence="12">
    <location>
        <begin position="377"/>
        <end position="642"/>
    </location>
</feature>
<feature type="compositionally biased region" description="Basic and acidic residues" evidence="10">
    <location>
        <begin position="932"/>
        <end position="941"/>
    </location>
</feature>
<feature type="transmembrane region" description="Helical" evidence="11">
    <location>
        <begin position="471"/>
        <end position="490"/>
    </location>
</feature>
<evidence type="ECO:0008006" key="17">
    <source>
        <dbReference type="Google" id="ProtNLM"/>
    </source>
</evidence>
<evidence type="ECO:0000256" key="6">
    <source>
        <dbReference type="ARBA" id="ARBA00022989"/>
    </source>
</evidence>
<keyword evidence="5" id="KW-0106">Calcium</keyword>
<feature type="transmembrane region" description="Helical" evidence="11">
    <location>
        <begin position="100"/>
        <end position="118"/>
    </location>
</feature>
<feature type="transmembrane region" description="Helical" evidence="11">
    <location>
        <begin position="379"/>
        <end position="398"/>
    </location>
</feature>
<evidence type="ECO:0000256" key="5">
    <source>
        <dbReference type="ARBA" id="ARBA00022837"/>
    </source>
</evidence>
<dbReference type="GO" id="GO:0005886">
    <property type="term" value="C:plasma membrane"/>
    <property type="evidence" value="ECO:0007669"/>
    <property type="project" value="TreeGrafter"/>
</dbReference>
<feature type="transmembrane region" description="Helical" evidence="11">
    <location>
        <begin position="569"/>
        <end position="601"/>
    </location>
</feature>
<dbReference type="GO" id="GO:0005227">
    <property type="term" value="F:calcium-activated cation channel activity"/>
    <property type="evidence" value="ECO:0007669"/>
    <property type="project" value="InterPro"/>
</dbReference>
<feature type="domain" description="CSC1/OSCA1-like cytosolic" evidence="14">
    <location>
        <begin position="190"/>
        <end position="237"/>
    </location>
</feature>
<dbReference type="Pfam" id="PF14703">
    <property type="entry name" value="PHM7_cyt"/>
    <property type="match status" value="2"/>
</dbReference>
<keyword evidence="9" id="KW-0407">Ion channel</keyword>
<feature type="compositionally biased region" description="Basic and acidic residues" evidence="10">
    <location>
        <begin position="959"/>
        <end position="968"/>
    </location>
</feature>
<keyword evidence="7" id="KW-0406">Ion transport</keyword>
<evidence type="ECO:0000256" key="10">
    <source>
        <dbReference type="SAM" id="MobiDB-lite"/>
    </source>
</evidence>
<keyword evidence="8 11" id="KW-0472">Membrane</keyword>
<comment type="subcellular location">
    <subcellularLocation>
        <location evidence="1">Membrane</location>
        <topology evidence="1">Multi-pass membrane protein</topology>
    </subcellularLocation>
</comment>
<keyword evidence="16" id="KW-1185">Reference proteome</keyword>
<feature type="region of interest" description="Disordered" evidence="10">
    <location>
        <begin position="739"/>
        <end position="776"/>
    </location>
</feature>
<dbReference type="Pfam" id="PF13967">
    <property type="entry name" value="RSN1_TM"/>
    <property type="match status" value="1"/>
</dbReference>
<name>A0AAN8SST1_SOLBU</name>
<feature type="domain" description="CSC1/OSCA1-like N-terminal transmembrane" evidence="13">
    <location>
        <begin position="5"/>
        <end position="168"/>
    </location>
</feature>
<evidence type="ECO:0000313" key="15">
    <source>
        <dbReference type="EMBL" id="KAK6773152.1"/>
    </source>
</evidence>
<evidence type="ECO:0000256" key="3">
    <source>
        <dbReference type="ARBA" id="ARBA00022448"/>
    </source>
</evidence>
<feature type="transmembrane region" description="Helical" evidence="11">
    <location>
        <begin position="6"/>
        <end position="27"/>
    </location>
</feature>
<protein>
    <recommendedName>
        <fullName evidence="17">CSC1-like protein RXW8</fullName>
    </recommendedName>
</protein>
<dbReference type="PANTHER" id="PTHR13018">
    <property type="entry name" value="PROBABLE MEMBRANE PROTEIN DUF221-RELATED"/>
    <property type="match status" value="1"/>
</dbReference>
<dbReference type="InterPro" id="IPR003864">
    <property type="entry name" value="CSC1/OSCA1-like_7TM"/>
</dbReference>
<evidence type="ECO:0000313" key="16">
    <source>
        <dbReference type="Proteomes" id="UP001371456"/>
    </source>
</evidence>
<proteinExistence type="inferred from homology"/>
<dbReference type="InterPro" id="IPR027815">
    <property type="entry name" value="CSC1/OSCA1-like_cyt"/>
</dbReference>
<evidence type="ECO:0000259" key="14">
    <source>
        <dbReference type="Pfam" id="PF14703"/>
    </source>
</evidence>
<dbReference type="PANTHER" id="PTHR13018:SF117">
    <property type="entry name" value="CSC1-LIKE PROTEIN RXW8"/>
    <property type="match status" value="1"/>
</dbReference>
<feature type="domain" description="CSC1/OSCA1-like cytosolic" evidence="14">
    <location>
        <begin position="284"/>
        <end position="366"/>
    </location>
</feature>
<evidence type="ECO:0000256" key="1">
    <source>
        <dbReference type="ARBA" id="ARBA00004141"/>
    </source>
</evidence>
<feature type="compositionally biased region" description="Polar residues" evidence="10">
    <location>
        <begin position="988"/>
        <end position="1000"/>
    </location>
</feature>
<keyword evidence="4 11" id="KW-0812">Transmembrane</keyword>
<evidence type="ECO:0000256" key="11">
    <source>
        <dbReference type="SAM" id="Phobius"/>
    </source>
</evidence>
<evidence type="ECO:0000256" key="4">
    <source>
        <dbReference type="ARBA" id="ARBA00022692"/>
    </source>
</evidence>
<comment type="caution">
    <text evidence="15">The sequence shown here is derived from an EMBL/GenBank/DDBJ whole genome shotgun (WGS) entry which is preliminary data.</text>
</comment>
<evidence type="ECO:0000256" key="9">
    <source>
        <dbReference type="ARBA" id="ARBA00023303"/>
    </source>
</evidence>
<comment type="similarity">
    <text evidence="2">Belongs to the CSC1 (TC 1.A.17) family.</text>
</comment>
<dbReference type="InterPro" id="IPR045122">
    <property type="entry name" value="Csc1-like"/>
</dbReference>
<reference evidence="15 16" key="1">
    <citation type="submission" date="2024-02" db="EMBL/GenBank/DDBJ databases">
        <title>de novo genome assembly of Solanum bulbocastanum strain 11H21.</title>
        <authorList>
            <person name="Hosaka A.J."/>
        </authorList>
    </citation>
    <scope>NUCLEOTIDE SEQUENCE [LARGE SCALE GENOMIC DNA]</scope>
    <source>
        <tissue evidence="15">Young leaves</tissue>
    </source>
</reference>
<dbReference type="EMBL" id="JBANQN010000012">
    <property type="protein sequence ID" value="KAK6773152.1"/>
    <property type="molecule type" value="Genomic_DNA"/>
</dbReference>
<evidence type="ECO:0000256" key="8">
    <source>
        <dbReference type="ARBA" id="ARBA00023136"/>
    </source>
</evidence>
<dbReference type="Pfam" id="PF02714">
    <property type="entry name" value="RSN1_7TM"/>
    <property type="match status" value="1"/>
</dbReference>
<feature type="region of interest" description="Disordered" evidence="10">
    <location>
        <begin position="833"/>
        <end position="1014"/>
    </location>
</feature>
<keyword evidence="6 11" id="KW-1133">Transmembrane helix</keyword>
<feature type="compositionally biased region" description="Low complexity" evidence="10">
    <location>
        <begin position="767"/>
        <end position="776"/>
    </location>
</feature>